<gene>
    <name evidence="3" type="ORF">CCMP2556_LOCUS27414</name>
</gene>
<feature type="compositionally biased region" description="Basic and acidic residues" evidence="1">
    <location>
        <begin position="309"/>
        <end position="318"/>
    </location>
</feature>
<feature type="signal peptide" evidence="2">
    <location>
        <begin position="1"/>
        <end position="18"/>
    </location>
</feature>
<evidence type="ECO:0000313" key="3">
    <source>
        <dbReference type="EMBL" id="CAK9054971.1"/>
    </source>
</evidence>
<feature type="region of interest" description="Disordered" evidence="1">
    <location>
        <begin position="293"/>
        <end position="324"/>
    </location>
</feature>
<proteinExistence type="predicted"/>
<feature type="compositionally biased region" description="Acidic residues" evidence="1">
    <location>
        <begin position="36"/>
        <end position="50"/>
    </location>
</feature>
<feature type="region of interest" description="Disordered" evidence="1">
    <location>
        <begin position="341"/>
        <end position="375"/>
    </location>
</feature>
<feature type="region of interest" description="Disordered" evidence="1">
    <location>
        <begin position="35"/>
        <end position="59"/>
    </location>
</feature>
<comment type="caution">
    <text evidence="3">The sequence shown here is derived from an EMBL/GenBank/DDBJ whole genome shotgun (WGS) entry which is preliminary data.</text>
</comment>
<accession>A0ABP0MU17</accession>
<sequence>MMNQWLLFQALLFPVVLADLGVELCTRKDDAKGMVEDQDMTLEDDAGAESESERSSSSCSFDMEKILEVVAKIQEKKNEFPTGMVGTGKSLPITTKMDLPDTSGKLPKVLKVLEKIPCPPPVEKIAVEEQDEPASKTGGRSAFRPLGCCAYDFVNIGNTLRNRVVLLFWLACICSVRFLLEQPAGSVVPDMPRMQELFGRAEVFRGGFWMGAFQGPTPKRHMIFANDSTVIMTLEVKPREPFECDPGLTDWELFRKHCLDEDYNLEGDLWCDELYTLFYKADSTMDDTEDLLDAERVGEPPLKKSRPAQLKERADSDRPVQPVVDPDWADWEVLTSDSCGWTTASEAPEAPEDLEEDPEEEEVQEPDQEMPEAHEHEVLSPVLDEVAGDSQCSLHTLLQGQQQMLHQIADATKAVLESQNTPESELYATLGGSASEIFVENIAAELARLLISKNVTQNNMGLNNLVGGAASDAETVPGELEVALPRTPSTMRYTADDLKNMDEDTILEKYAAGLVDISLITSTNCKKLYMRLRRHMDDHADEVSSPQMVKMFHGNLKDRRNLLHSWLKSGEVASKCEFQLNIQRSSQDDLVTEEQAKIQAIIQSQAPILDPQFPHLMEEVAGQARLQADGHTMNALVSDLAPHQPTSATPVGVQQALLALGSTPAPDAPDAPKRPKAKAKAKGKGKTPPEPEAPKSWKKILEDAISDLKKEYLGCSCAMDLPKGNDLRTQLQACKVQTGALWDELKEVDTDALAERDFEVYLQRATDQITKSKMLRVQVRAVSLAFAFGSGDISQNFAERLGRLVGSNTFGVAKSRAPEQRVHRRAQKHGHAFPCDVTMVEIPINRDGEMEIVPWPMLLPKDVMMSMLSSGYSEMLLGKGDARFAYWQKALLDYPSDQNTIRPEDSFPISIYGDEGRRIRGYVMSMKGDWKYLKQSMNLVRHMNAQEELRAKGFDSYIVLKWLCSELKDVQHDRFEILESMVTCADVFISVLCCGPDFLALEDQRTLQVVGEAFLKVYLACVYSHPTIYKLRYLILLKQKLRLFSE</sequence>
<dbReference type="Proteomes" id="UP001642484">
    <property type="component" value="Unassembled WGS sequence"/>
</dbReference>
<feature type="region of interest" description="Disordered" evidence="1">
    <location>
        <begin position="661"/>
        <end position="695"/>
    </location>
</feature>
<reference evidence="3 4" key="1">
    <citation type="submission" date="2024-02" db="EMBL/GenBank/DDBJ databases">
        <authorList>
            <person name="Chen Y."/>
            <person name="Shah S."/>
            <person name="Dougan E. K."/>
            <person name="Thang M."/>
            <person name="Chan C."/>
        </authorList>
    </citation>
    <scope>NUCLEOTIDE SEQUENCE [LARGE SCALE GENOMIC DNA]</scope>
</reference>
<feature type="compositionally biased region" description="Basic residues" evidence="1">
    <location>
        <begin position="674"/>
        <end position="685"/>
    </location>
</feature>
<feature type="chain" id="PRO_5047239365" evidence="2">
    <location>
        <begin position="19"/>
        <end position="1046"/>
    </location>
</feature>
<keyword evidence="4" id="KW-1185">Reference proteome</keyword>
<evidence type="ECO:0000256" key="1">
    <source>
        <dbReference type="SAM" id="MobiDB-lite"/>
    </source>
</evidence>
<name>A0ABP0MU17_9DINO</name>
<keyword evidence="2" id="KW-0732">Signal</keyword>
<feature type="compositionally biased region" description="Basic and acidic residues" evidence="1">
    <location>
        <begin position="293"/>
        <end position="302"/>
    </location>
</feature>
<feature type="compositionally biased region" description="Acidic residues" evidence="1">
    <location>
        <begin position="349"/>
        <end position="370"/>
    </location>
</feature>
<evidence type="ECO:0000313" key="4">
    <source>
        <dbReference type="Proteomes" id="UP001642484"/>
    </source>
</evidence>
<protein>
    <submittedName>
        <fullName evidence="3">Uncharacterized protein</fullName>
    </submittedName>
</protein>
<dbReference type="EMBL" id="CAXAMN010019779">
    <property type="protein sequence ID" value="CAK9054971.1"/>
    <property type="molecule type" value="Genomic_DNA"/>
</dbReference>
<evidence type="ECO:0000256" key="2">
    <source>
        <dbReference type="SAM" id="SignalP"/>
    </source>
</evidence>
<organism evidence="3 4">
    <name type="scientific">Durusdinium trenchii</name>
    <dbReference type="NCBI Taxonomy" id="1381693"/>
    <lineage>
        <taxon>Eukaryota</taxon>
        <taxon>Sar</taxon>
        <taxon>Alveolata</taxon>
        <taxon>Dinophyceae</taxon>
        <taxon>Suessiales</taxon>
        <taxon>Symbiodiniaceae</taxon>
        <taxon>Durusdinium</taxon>
    </lineage>
</organism>